<accession>A0A9D1E7R4</accession>
<dbReference type="GO" id="GO:0000976">
    <property type="term" value="F:transcription cis-regulatory region binding"/>
    <property type="evidence" value="ECO:0007669"/>
    <property type="project" value="TreeGrafter"/>
</dbReference>
<dbReference type="PANTHER" id="PTHR48111">
    <property type="entry name" value="REGULATOR OF RPOS"/>
    <property type="match status" value="1"/>
</dbReference>
<evidence type="ECO:0000256" key="2">
    <source>
        <dbReference type="ARBA" id="ARBA00022553"/>
    </source>
</evidence>
<evidence type="ECO:0000313" key="12">
    <source>
        <dbReference type="EMBL" id="HIR69703.1"/>
    </source>
</evidence>
<feature type="domain" description="Response regulatory" evidence="10">
    <location>
        <begin position="1"/>
        <end position="117"/>
    </location>
</feature>
<dbReference type="InterPro" id="IPR001789">
    <property type="entry name" value="Sig_transdc_resp-reg_receiver"/>
</dbReference>
<dbReference type="GO" id="GO:0000156">
    <property type="term" value="F:phosphorelay response regulator activity"/>
    <property type="evidence" value="ECO:0007669"/>
    <property type="project" value="TreeGrafter"/>
</dbReference>
<evidence type="ECO:0000256" key="7">
    <source>
        <dbReference type="ARBA" id="ARBA00024867"/>
    </source>
</evidence>
<dbReference type="CDD" id="cd00383">
    <property type="entry name" value="trans_reg_C"/>
    <property type="match status" value="1"/>
</dbReference>
<feature type="modified residue" description="4-aspartylphosphate" evidence="8">
    <location>
        <position position="50"/>
    </location>
</feature>
<dbReference type="Gene3D" id="1.10.10.10">
    <property type="entry name" value="Winged helix-like DNA-binding domain superfamily/Winged helix DNA-binding domain"/>
    <property type="match status" value="1"/>
</dbReference>
<dbReference type="InterPro" id="IPR001867">
    <property type="entry name" value="OmpR/PhoB-type_DNA-bd"/>
</dbReference>
<evidence type="ECO:0000256" key="8">
    <source>
        <dbReference type="PROSITE-ProRule" id="PRU00169"/>
    </source>
</evidence>
<dbReference type="PROSITE" id="PS51755">
    <property type="entry name" value="OMPR_PHOB"/>
    <property type="match status" value="1"/>
</dbReference>
<dbReference type="Gene3D" id="3.40.50.2300">
    <property type="match status" value="1"/>
</dbReference>
<protein>
    <recommendedName>
        <fullName evidence="1">Stage 0 sporulation protein A homolog</fullName>
    </recommendedName>
</protein>
<dbReference type="SUPFAM" id="SSF52172">
    <property type="entry name" value="CheY-like"/>
    <property type="match status" value="1"/>
</dbReference>
<evidence type="ECO:0000256" key="3">
    <source>
        <dbReference type="ARBA" id="ARBA00023012"/>
    </source>
</evidence>
<dbReference type="GO" id="GO:0032993">
    <property type="term" value="C:protein-DNA complex"/>
    <property type="evidence" value="ECO:0007669"/>
    <property type="project" value="TreeGrafter"/>
</dbReference>
<evidence type="ECO:0000256" key="5">
    <source>
        <dbReference type="ARBA" id="ARBA00023125"/>
    </source>
</evidence>
<evidence type="ECO:0000259" key="10">
    <source>
        <dbReference type="PROSITE" id="PS50110"/>
    </source>
</evidence>
<dbReference type="InterPro" id="IPR016032">
    <property type="entry name" value="Sig_transdc_resp-reg_C-effctor"/>
</dbReference>
<evidence type="ECO:0000256" key="6">
    <source>
        <dbReference type="ARBA" id="ARBA00023163"/>
    </source>
</evidence>
<dbReference type="Gene3D" id="6.10.250.690">
    <property type="match status" value="1"/>
</dbReference>
<proteinExistence type="predicted"/>
<evidence type="ECO:0000256" key="9">
    <source>
        <dbReference type="PROSITE-ProRule" id="PRU01091"/>
    </source>
</evidence>
<dbReference type="Proteomes" id="UP000823912">
    <property type="component" value="Unassembled WGS sequence"/>
</dbReference>
<dbReference type="SMART" id="SM00862">
    <property type="entry name" value="Trans_reg_C"/>
    <property type="match status" value="1"/>
</dbReference>
<dbReference type="AlphaFoldDB" id="A0A9D1E7R4"/>
<evidence type="ECO:0000256" key="1">
    <source>
        <dbReference type="ARBA" id="ARBA00018672"/>
    </source>
</evidence>
<evidence type="ECO:0000259" key="11">
    <source>
        <dbReference type="PROSITE" id="PS51755"/>
    </source>
</evidence>
<comment type="caution">
    <text evidence="12">The sequence shown here is derived from an EMBL/GenBank/DDBJ whole genome shotgun (WGS) entry which is preliminary data.</text>
</comment>
<evidence type="ECO:0000256" key="4">
    <source>
        <dbReference type="ARBA" id="ARBA00023015"/>
    </source>
</evidence>
<dbReference type="GO" id="GO:0005829">
    <property type="term" value="C:cytosol"/>
    <property type="evidence" value="ECO:0007669"/>
    <property type="project" value="TreeGrafter"/>
</dbReference>
<reference evidence="12" key="1">
    <citation type="submission" date="2020-10" db="EMBL/GenBank/DDBJ databases">
        <authorList>
            <person name="Gilroy R."/>
        </authorList>
    </citation>
    <scope>NUCLEOTIDE SEQUENCE</scope>
    <source>
        <strain evidence="12">ChiSjej5B23-6657</strain>
    </source>
</reference>
<keyword evidence="4" id="KW-0805">Transcription regulation</keyword>
<feature type="DNA-binding region" description="OmpR/PhoB-type" evidence="9">
    <location>
        <begin position="126"/>
        <end position="222"/>
    </location>
</feature>
<dbReference type="InterPro" id="IPR039420">
    <property type="entry name" value="WalR-like"/>
</dbReference>
<dbReference type="EMBL" id="DVHM01000005">
    <property type="protein sequence ID" value="HIR69703.1"/>
    <property type="molecule type" value="Genomic_DNA"/>
</dbReference>
<dbReference type="InterPro" id="IPR036388">
    <property type="entry name" value="WH-like_DNA-bd_sf"/>
</dbReference>
<dbReference type="GO" id="GO:0006355">
    <property type="term" value="P:regulation of DNA-templated transcription"/>
    <property type="evidence" value="ECO:0007669"/>
    <property type="project" value="InterPro"/>
</dbReference>
<dbReference type="SMART" id="SM00448">
    <property type="entry name" value="REC"/>
    <property type="match status" value="1"/>
</dbReference>
<comment type="function">
    <text evidence="7">May play the central regulatory role in sporulation. It may be an element of the effector pathway responsible for the activation of sporulation genes in response to nutritional stress. Spo0A may act in concert with spo0H (a sigma factor) to control the expression of some genes that are critical to the sporulation process.</text>
</comment>
<reference evidence="12" key="2">
    <citation type="journal article" date="2021" name="PeerJ">
        <title>Extensive microbial diversity within the chicken gut microbiome revealed by metagenomics and culture.</title>
        <authorList>
            <person name="Gilroy R."/>
            <person name="Ravi A."/>
            <person name="Getino M."/>
            <person name="Pursley I."/>
            <person name="Horton D.L."/>
            <person name="Alikhan N.F."/>
            <person name="Baker D."/>
            <person name="Gharbi K."/>
            <person name="Hall N."/>
            <person name="Watson M."/>
            <person name="Adriaenssens E.M."/>
            <person name="Foster-Nyarko E."/>
            <person name="Jarju S."/>
            <person name="Secka A."/>
            <person name="Antonio M."/>
            <person name="Oren A."/>
            <person name="Chaudhuri R.R."/>
            <person name="La Ragione R."/>
            <person name="Hildebrand F."/>
            <person name="Pallen M.J."/>
        </authorList>
    </citation>
    <scope>NUCLEOTIDE SEQUENCE</scope>
    <source>
        <strain evidence="12">ChiSjej5B23-6657</strain>
    </source>
</reference>
<feature type="domain" description="OmpR/PhoB-type" evidence="11">
    <location>
        <begin position="126"/>
        <end position="222"/>
    </location>
</feature>
<name>A0A9D1E7R4_9FIRM</name>
<keyword evidence="3" id="KW-0902">Two-component regulatory system</keyword>
<evidence type="ECO:0000313" key="13">
    <source>
        <dbReference type="Proteomes" id="UP000823912"/>
    </source>
</evidence>
<dbReference type="PANTHER" id="PTHR48111:SF73">
    <property type="entry name" value="ALKALINE PHOSPHATASE SYNTHESIS TRANSCRIPTIONAL REGULATORY PROTEIN PHOP"/>
    <property type="match status" value="1"/>
</dbReference>
<keyword evidence="6" id="KW-0804">Transcription</keyword>
<dbReference type="SUPFAM" id="SSF46894">
    <property type="entry name" value="C-terminal effector domain of the bipartite response regulators"/>
    <property type="match status" value="1"/>
</dbReference>
<organism evidence="12 13">
    <name type="scientific">Candidatus Pullilachnospira gallistercoris</name>
    <dbReference type="NCBI Taxonomy" id="2840911"/>
    <lineage>
        <taxon>Bacteria</taxon>
        <taxon>Bacillati</taxon>
        <taxon>Bacillota</taxon>
        <taxon>Clostridia</taxon>
        <taxon>Lachnospirales</taxon>
        <taxon>Lachnospiraceae</taxon>
        <taxon>Lachnospiraceae incertae sedis</taxon>
        <taxon>Candidatus Pullilachnospira</taxon>
    </lineage>
</organism>
<keyword evidence="5 9" id="KW-0238">DNA-binding</keyword>
<gene>
    <name evidence="12" type="ORF">IAA55_00285</name>
</gene>
<sequence>MIYCVEDEKNIRELVLYALSASGFEAVGLEDGKQLEQQLALQLPDLILLDIMLPGENGLEILKKLKSNLRTKSIPVIMVTAKSSEYDKVIGLDEGADDYIAKPFGMMELVARIKAVLRRLGKQQETGVIEYQNIRMVPSSHQVHVGEREVSLTLKEYELLKYLLENLGMVLTRDQLLNYVWGYDFDGETRTVDVHIRTLRQKLGEAGEMIKTIRGVGYRIGE</sequence>
<keyword evidence="2 8" id="KW-0597">Phosphoprotein</keyword>
<dbReference type="InterPro" id="IPR011006">
    <property type="entry name" value="CheY-like_superfamily"/>
</dbReference>
<dbReference type="Pfam" id="PF00486">
    <property type="entry name" value="Trans_reg_C"/>
    <property type="match status" value="1"/>
</dbReference>
<dbReference type="Pfam" id="PF00072">
    <property type="entry name" value="Response_reg"/>
    <property type="match status" value="1"/>
</dbReference>
<dbReference type="PROSITE" id="PS50110">
    <property type="entry name" value="RESPONSE_REGULATORY"/>
    <property type="match status" value="1"/>
</dbReference>
<dbReference type="FunFam" id="1.10.10.10:FF:000018">
    <property type="entry name" value="DNA-binding response regulator ResD"/>
    <property type="match status" value="1"/>
</dbReference>